<reference evidence="1 2" key="1">
    <citation type="journal article" date="2021" name="Hortic Res">
        <title>The domestication of Cucurbita argyrosperma as revealed by the genome of its wild relative.</title>
        <authorList>
            <person name="Barrera-Redondo J."/>
            <person name="Sanchez-de la Vega G."/>
            <person name="Aguirre-Liguori J.A."/>
            <person name="Castellanos-Morales G."/>
            <person name="Gutierrez-Guerrero Y.T."/>
            <person name="Aguirre-Dugua X."/>
            <person name="Aguirre-Planter E."/>
            <person name="Tenaillon M.I."/>
            <person name="Lira-Saade R."/>
            <person name="Eguiarte L.E."/>
        </authorList>
    </citation>
    <scope>NUCLEOTIDE SEQUENCE [LARGE SCALE GENOMIC DNA]</scope>
    <source>
        <strain evidence="1">JBR-2021</strain>
    </source>
</reference>
<proteinExistence type="predicted"/>
<sequence>MQSTTKRALKQYPFEWTGWIPLLLLVIPISVTPLSSNGNGCHSQLKFLPATASLSAIMDGSLYGSTAARGRVIFVASKANDRARLSSNDSARRSRIELKKIVHSQIKTSNLRR</sequence>
<dbReference type="EMBL" id="JAGKQH010000016">
    <property type="protein sequence ID" value="KAG6577047.1"/>
    <property type="molecule type" value="Genomic_DNA"/>
</dbReference>
<gene>
    <name evidence="1" type="ORF">SDJN03_24621</name>
</gene>
<feature type="non-terminal residue" evidence="1">
    <location>
        <position position="1"/>
    </location>
</feature>
<protein>
    <submittedName>
        <fullName evidence="1">Uncharacterized protein</fullName>
    </submittedName>
</protein>
<evidence type="ECO:0000313" key="2">
    <source>
        <dbReference type="Proteomes" id="UP000685013"/>
    </source>
</evidence>
<keyword evidence="2" id="KW-1185">Reference proteome</keyword>
<dbReference type="AlphaFoldDB" id="A0AAV6M9H1"/>
<comment type="caution">
    <text evidence="1">The sequence shown here is derived from an EMBL/GenBank/DDBJ whole genome shotgun (WGS) entry which is preliminary data.</text>
</comment>
<organism evidence="1 2">
    <name type="scientific">Cucurbita argyrosperma subsp. sororia</name>
    <dbReference type="NCBI Taxonomy" id="37648"/>
    <lineage>
        <taxon>Eukaryota</taxon>
        <taxon>Viridiplantae</taxon>
        <taxon>Streptophyta</taxon>
        <taxon>Embryophyta</taxon>
        <taxon>Tracheophyta</taxon>
        <taxon>Spermatophyta</taxon>
        <taxon>Magnoliopsida</taxon>
        <taxon>eudicotyledons</taxon>
        <taxon>Gunneridae</taxon>
        <taxon>Pentapetalae</taxon>
        <taxon>rosids</taxon>
        <taxon>fabids</taxon>
        <taxon>Cucurbitales</taxon>
        <taxon>Cucurbitaceae</taxon>
        <taxon>Cucurbiteae</taxon>
        <taxon>Cucurbita</taxon>
    </lineage>
</organism>
<dbReference type="Proteomes" id="UP000685013">
    <property type="component" value="Chromosome 16"/>
</dbReference>
<accession>A0AAV6M9H1</accession>
<name>A0AAV6M9H1_9ROSI</name>
<evidence type="ECO:0000313" key="1">
    <source>
        <dbReference type="EMBL" id="KAG6577047.1"/>
    </source>
</evidence>